<sequence length="131" mass="14660">MEQENAAGARPVDEQAGADWIRRHLGVVLEPQGSLTAFDGRLVIDLDTQVVTVDGREVRLHRSDVKLLRGLIALGEGVHAPDTILWKVYDASLHPHELRYPMAVLRAKLGEPDWIVRTEEGRYGLRPPELP</sequence>
<name>A0A372ZRR8_9ACTN</name>
<dbReference type="InterPro" id="IPR016032">
    <property type="entry name" value="Sig_transdc_resp-reg_C-effctor"/>
</dbReference>
<dbReference type="EMBL" id="QVIG01000001">
    <property type="protein sequence ID" value="RGD57885.1"/>
    <property type="molecule type" value="Genomic_DNA"/>
</dbReference>
<accession>A0A372ZRR8</accession>
<reference evidence="1 2" key="1">
    <citation type="submission" date="2018-08" db="EMBL/GenBank/DDBJ databases">
        <title>Diversity &amp; Physiological Properties of Lignin-Decomposing Actinobacteria from Soil.</title>
        <authorList>
            <person name="Roh S.G."/>
            <person name="Kim S.B."/>
        </authorList>
    </citation>
    <scope>NUCLEOTIDE SEQUENCE [LARGE SCALE GENOMIC DNA]</scope>
    <source>
        <strain evidence="1 2">MMS17-GH009</strain>
    </source>
</reference>
<evidence type="ECO:0000313" key="1">
    <source>
        <dbReference type="EMBL" id="RGD57885.1"/>
    </source>
</evidence>
<dbReference type="RefSeq" id="WP_049654692.1">
    <property type="nucleotide sequence ID" value="NZ_QVIG01000001.1"/>
</dbReference>
<dbReference type="Proteomes" id="UP000263377">
    <property type="component" value="Unassembled WGS sequence"/>
</dbReference>
<keyword evidence="1" id="KW-0238">DNA-binding</keyword>
<proteinExistence type="predicted"/>
<dbReference type="GO" id="GO:0003677">
    <property type="term" value="F:DNA binding"/>
    <property type="evidence" value="ECO:0007669"/>
    <property type="project" value="UniProtKB-KW"/>
</dbReference>
<protein>
    <submittedName>
        <fullName evidence="1">DNA-binding response regulator</fullName>
    </submittedName>
</protein>
<dbReference type="InterPro" id="IPR036388">
    <property type="entry name" value="WH-like_DNA-bd_sf"/>
</dbReference>
<evidence type="ECO:0000313" key="2">
    <source>
        <dbReference type="Proteomes" id="UP000263377"/>
    </source>
</evidence>
<dbReference type="GO" id="GO:0006355">
    <property type="term" value="P:regulation of DNA-templated transcription"/>
    <property type="evidence" value="ECO:0007669"/>
    <property type="project" value="InterPro"/>
</dbReference>
<dbReference type="Gene3D" id="1.10.10.10">
    <property type="entry name" value="Winged helix-like DNA-binding domain superfamily/Winged helix DNA-binding domain"/>
    <property type="match status" value="1"/>
</dbReference>
<gene>
    <name evidence="1" type="ORF">DR950_08865</name>
</gene>
<organism evidence="1 2">
    <name type="scientific">Kitasatospora xanthocidica</name>
    <dbReference type="NCBI Taxonomy" id="83382"/>
    <lineage>
        <taxon>Bacteria</taxon>
        <taxon>Bacillati</taxon>
        <taxon>Actinomycetota</taxon>
        <taxon>Actinomycetes</taxon>
        <taxon>Kitasatosporales</taxon>
        <taxon>Streptomycetaceae</taxon>
        <taxon>Kitasatospora</taxon>
    </lineage>
</organism>
<dbReference type="SUPFAM" id="SSF46894">
    <property type="entry name" value="C-terminal effector domain of the bipartite response regulators"/>
    <property type="match status" value="1"/>
</dbReference>
<comment type="caution">
    <text evidence="1">The sequence shown here is derived from an EMBL/GenBank/DDBJ whole genome shotgun (WGS) entry which is preliminary data.</text>
</comment>
<keyword evidence="2" id="KW-1185">Reference proteome</keyword>
<dbReference type="AlphaFoldDB" id="A0A372ZRR8"/>